<feature type="domain" description="Peptidase M28" evidence="1">
    <location>
        <begin position="282"/>
        <end position="480"/>
    </location>
</feature>
<evidence type="ECO:0000313" key="2">
    <source>
        <dbReference type="EMBL" id="QTD47704.1"/>
    </source>
</evidence>
<dbReference type="GO" id="GO:0006508">
    <property type="term" value="P:proteolysis"/>
    <property type="evidence" value="ECO:0007669"/>
    <property type="project" value="InterPro"/>
</dbReference>
<dbReference type="EMBL" id="CP071793">
    <property type="protein sequence ID" value="QTD47704.1"/>
    <property type="molecule type" value="Genomic_DNA"/>
</dbReference>
<dbReference type="SUPFAM" id="SSF53187">
    <property type="entry name" value="Zn-dependent exopeptidases"/>
    <property type="match status" value="1"/>
</dbReference>
<protein>
    <submittedName>
        <fullName evidence="2">M28 family peptidase</fullName>
    </submittedName>
</protein>
<dbReference type="InterPro" id="IPR045175">
    <property type="entry name" value="M28_fam"/>
</dbReference>
<evidence type="ECO:0000259" key="1">
    <source>
        <dbReference type="Pfam" id="PF04389"/>
    </source>
</evidence>
<sequence>MPLCTFLLLSLLGLESDQVARELQAHIRFLADDLLEGRETSYRGQRLAARYLETQLELAGLQPVDGASDHGYLQPFDVRVAEAENESHRARFRGGGRGTSWAHGRDYQVIPYGVGRYDRVAPMLYLGYGIKAGDYNDWAGMEAKDHWVVVHDGLPENPSKDGPFSSKEAQRFSNFIKFYNAHGAEAAGLIILKKRNPDKPLSYLPALRDMELVETNEFETKLFPILWVYEDKWPELFGRSYERFQEAHDQIVTKERPRSMEIRGRKLALKLNIQNRVRQTENVVGCVPGTDPQLRDEALVISGHYDHLGVIHGEVFNGADDNGSGTATLLLLARHFAKNPTRRSLIFAFFTGEEQGLLGSDWFVANTPIPLERIVANINVDMIGRNATDTIGVIPSAGKSVSTMNEVLDAVNLKQSQAWSFDRSLDKYHNRSDQYHFAKNGIPTLFFFSDVHPHYHSPADDWERLDYDKLARFYTLMRDFLTEVGDREERPKFLETEAVPDP</sequence>
<dbReference type="PANTHER" id="PTHR12147">
    <property type="entry name" value="METALLOPEPTIDASE M28 FAMILY MEMBER"/>
    <property type="match status" value="1"/>
</dbReference>
<dbReference type="PANTHER" id="PTHR12147:SF26">
    <property type="entry name" value="PEPTIDASE M28 DOMAIN-CONTAINING PROTEIN"/>
    <property type="match status" value="1"/>
</dbReference>
<dbReference type="Gene3D" id="3.40.630.10">
    <property type="entry name" value="Zn peptidases"/>
    <property type="match status" value="1"/>
</dbReference>
<evidence type="ECO:0000313" key="3">
    <source>
        <dbReference type="Proteomes" id="UP000663929"/>
    </source>
</evidence>
<reference evidence="2" key="1">
    <citation type="submission" date="2021-03" db="EMBL/GenBank/DDBJ databases">
        <title>Acanthopleuribacteraceae sp. M133.</title>
        <authorList>
            <person name="Wang G."/>
        </authorList>
    </citation>
    <scope>NUCLEOTIDE SEQUENCE</scope>
    <source>
        <strain evidence="2">M133</strain>
    </source>
</reference>
<dbReference type="GO" id="GO:0008235">
    <property type="term" value="F:metalloexopeptidase activity"/>
    <property type="evidence" value="ECO:0007669"/>
    <property type="project" value="InterPro"/>
</dbReference>
<dbReference type="RefSeq" id="WP_237377371.1">
    <property type="nucleotide sequence ID" value="NZ_CP071793.1"/>
</dbReference>
<accession>A0A8A4TEQ9</accession>
<dbReference type="Pfam" id="PF04389">
    <property type="entry name" value="Peptidase_M28"/>
    <property type="match status" value="1"/>
</dbReference>
<proteinExistence type="predicted"/>
<dbReference type="KEGG" id="scor:J3U87_19105"/>
<organism evidence="2 3">
    <name type="scientific">Sulfidibacter corallicola</name>
    <dbReference type="NCBI Taxonomy" id="2818388"/>
    <lineage>
        <taxon>Bacteria</taxon>
        <taxon>Pseudomonadati</taxon>
        <taxon>Acidobacteriota</taxon>
        <taxon>Holophagae</taxon>
        <taxon>Acanthopleuribacterales</taxon>
        <taxon>Acanthopleuribacteraceae</taxon>
        <taxon>Sulfidibacter</taxon>
    </lineage>
</organism>
<gene>
    <name evidence="2" type="ORF">J3U87_19105</name>
</gene>
<dbReference type="Gene3D" id="3.50.30.30">
    <property type="match status" value="1"/>
</dbReference>
<dbReference type="Proteomes" id="UP000663929">
    <property type="component" value="Chromosome"/>
</dbReference>
<dbReference type="AlphaFoldDB" id="A0A8A4TEQ9"/>
<name>A0A8A4TEQ9_SULCO</name>
<keyword evidence="3" id="KW-1185">Reference proteome</keyword>
<dbReference type="InterPro" id="IPR007484">
    <property type="entry name" value="Peptidase_M28"/>
</dbReference>